<dbReference type="Gene3D" id="1.10.287.950">
    <property type="entry name" value="Methyl-accepting chemotaxis protein"/>
    <property type="match status" value="1"/>
</dbReference>
<dbReference type="CDD" id="cd06225">
    <property type="entry name" value="HAMP"/>
    <property type="match status" value="1"/>
</dbReference>
<keyword evidence="4 10" id="KW-1133">Transmembrane helix</keyword>
<evidence type="ECO:0000256" key="3">
    <source>
        <dbReference type="ARBA" id="ARBA00022692"/>
    </source>
</evidence>
<evidence type="ECO:0000313" key="14">
    <source>
        <dbReference type="Proteomes" id="UP000460257"/>
    </source>
</evidence>
<feature type="transmembrane region" description="Helical" evidence="10">
    <location>
        <begin position="222"/>
        <end position="245"/>
    </location>
</feature>
<dbReference type="Pfam" id="PF00672">
    <property type="entry name" value="HAMP"/>
    <property type="match status" value="1"/>
</dbReference>
<dbReference type="PANTHER" id="PTHR32089:SF112">
    <property type="entry name" value="LYSOZYME-LIKE PROTEIN-RELATED"/>
    <property type="match status" value="1"/>
</dbReference>
<feature type="domain" description="Methyl-accepting transducer" evidence="11">
    <location>
        <begin position="318"/>
        <end position="575"/>
    </location>
</feature>
<keyword evidence="2" id="KW-1003">Cell membrane</keyword>
<comment type="caution">
    <text evidence="13">The sequence shown here is derived from an EMBL/GenBank/DDBJ whole genome shotgun (WGS) entry which is preliminary data.</text>
</comment>
<reference evidence="13" key="1">
    <citation type="journal article" date="2020" name="Appl. Environ. Microbiol.">
        <title>Medium-Chain Fatty Acid Synthesis by 'Candidatus Weimeria bifida' gen. nov., sp. nov., and 'Candidatus Pseudoramibacter fermentans' sp. nov.</title>
        <authorList>
            <person name="Scarborough M.J."/>
            <person name="Myers K.S."/>
            <person name="Donohue T.J."/>
            <person name="Noguera D.R."/>
        </authorList>
    </citation>
    <scope>NUCLEOTIDE SEQUENCE</scope>
    <source>
        <strain evidence="13">LCO1.1</strain>
    </source>
</reference>
<evidence type="ECO:0000256" key="10">
    <source>
        <dbReference type="SAM" id="Phobius"/>
    </source>
</evidence>
<gene>
    <name evidence="13" type="ORF">FRC54_07835</name>
</gene>
<feature type="coiled-coil region" evidence="9">
    <location>
        <begin position="529"/>
        <end position="598"/>
    </location>
</feature>
<dbReference type="Pfam" id="PF00015">
    <property type="entry name" value="MCPsignal"/>
    <property type="match status" value="1"/>
</dbReference>
<dbReference type="AlphaFoldDB" id="A0A6N7J194"/>
<dbReference type="InterPro" id="IPR003660">
    <property type="entry name" value="HAMP_dom"/>
</dbReference>
<dbReference type="GO" id="GO:0005886">
    <property type="term" value="C:plasma membrane"/>
    <property type="evidence" value="ECO:0007669"/>
    <property type="project" value="UniProtKB-SubCell"/>
</dbReference>
<dbReference type="PROSITE" id="PS50885">
    <property type="entry name" value="HAMP"/>
    <property type="match status" value="1"/>
</dbReference>
<evidence type="ECO:0000256" key="9">
    <source>
        <dbReference type="SAM" id="Coils"/>
    </source>
</evidence>
<evidence type="ECO:0000313" key="13">
    <source>
        <dbReference type="EMBL" id="MQN01815.1"/>
    </source>
</evidence>
<keyword evidence="14" id="KW-1185">Reference proteome</keyword>
<feature type="transmembrane region" description="Helical" evidence="10">
    <location>
        <begin position="20"/>
        <end position="42"/>
    </location>
</feature>
<comment type="similarity">
    <text evidence="7">Belongs to the methyl-accepting chemotaxis (MCP) protein family.</text>
</comment>
<organism evidence="13 14">
    <name type="scientific">Candidatus Weimeria bifida</name>
    <dbReference type="NCBI Taxonomy" id="2599074"/>
    <lineage>
        <taxon>Bacteria</taxon>
        <taxon>Bacillati</taxon>
        <taxon>Bacillota</taxon>
        <taxon>Clostridia</taxon>
        <taxon>Lachnospirales</taxon>
        <taxon>Lachnospiraceae</taxon>
        <taxon>Candidatus Weimeria</taxon>
    </lineage>
</organism>
<evidence type="ECO:0000259" key="12">
    <source>
        <dbReference type="PROSITE" id="PS50885"/>
    </source>
</evidence>
<dbReference type="PANTHER" id="PTHR32089">
    <property type="entry name" value="METHYL-ACCEPTING CHEMOTAXIS PROTEIN MCPB"/>
    <property type="match status" value="1"/>
</dbReference>
<accession>A0A6N7J194</accession>
<keyword evidence="3 10" id="KW-0812">Transmembrane</keyword>
<comment type="subcellular location">
    <subcellularLocation>
        <location evidence="1">Cell membrane</location>
        <topology evidence="1">Multi-pass membrane protein</topology>
    </subcellularLocation>
</comment>
<keyword evidence="9" id="KW-0175">Coiled coil</keyword>
<dbReference type="SMART" id="SM00304">
    <property type="entry name" value="HAMP"/>
    <property type="match status" value="1"/>
</dbReference>
<dbReference type="InterPro" id="IPR004089">
    <property type="entry name" value="MCPsignal_dom"/>
</dbReference>
<dbReference type="Proteomes" id="UP000460257">
    <property type="component" value="Unassembled WGS sequence"/>
</dbReference>
<name>A0A6N7J194_9FIRM</name>
<dbReference type="SMART" id="SM00283">
    <property type="entry name" value="MA"/>
    <property type="match status" value="1"/>
</dbReference>
<evidence type="ECO:0000256" key="4">
    <source>
        <dbReference type="ARBA" id="ARBA00022989"/>
    </source>
</evidence>
<protein>
    <submittedName>
        <fullName evidence="13">Methyl-accepting chemotaxis protein</fullName>
    </submittedName>
</protein>
<evidence type="ECO:0000259" key="11">
    <source>
        <dbReference type="PROSITE" id="PS50111"/>
    </source>
</evidence>
<dbReference type="PROSITE" id="PS50111">
    <property type="entry name" value="CHEMOTAXIS_TRANSDUC_2"/>
    <property type="match status" value="1"/>
</dbReference>
<evidence type="ECO:0000256" key="8">
    <source>
        <dbReference type="PROSITE-ProRule" id="PRU00284"/>
    </source>
</evidence>
<dbReference type="GO" id="GO:0007165">
    <property type="term" value="P:signal transduction"/>
    <property type="evidence" value="ECO:0007669"/>
    <property type="project" value="UniProtKB-KW"/>
</dbReference>
<evidence type="ECO:0000256" key="1">
    <source>
        <dbReference type="ARBA" id="ARBA00004651"/>
    </source>
</evidence>
<dbReference type="Pfam" id="PF17200">
    <property type="entry name" value="sCache_2"/>
    <property type="match status" value="1"/>
</dbReference>
<dbReference type="Gene3D" id="3.30.450.20">
    <property type="entry name" value="PAS domain"/>
    <property type="match status" value="1"/>
</dbReference>
<evidence type="ECO:0000256" key="6">
    <source>
        <dbReference type="ARBA" id="ARBA00023224"/>
    </source>
</evidence>
<dbReference type="EMBL" id="VOGC01000006">
    <property type="protein sequence ID" value="MQN01815.1"/>
    <property type="molecule type" value="Genomic_DNA"/>
</dbReference>
<evidence type="ECO:0000256" key="7">
    <source>
        <dbReference type="ARBA" id="ARBA00029447"/>
    </source>
</evidence>
<dbReference type="InterPro" id="IPR033480">
    <property type="entry name" value="sCache_2"/>
</dbReference>
<evidence type="ECO:0000256" key="5">
    <source>
        <dbReference type="ARBA" id="ARBA00023136"/>
    </source>
</evidence>
<keyword evidence="5 10" id="KW-0472">Membrane</keyword>
<evidence type="ECO:0000256" key="2">
    <source>
        <dbReference type="ARBA" id="ARBA00022475"/>
    </source>
</evidence>
<keyword evidence="6 8" id="KW-0807">Transducer</keyword>
<feature type="domain" description="HAMP" evidence="12">
    <location>
        <begin position="247"/>
        <end position="299"/>
    </location>
</feature>
<dbReference type="SUPFAM" id="SSF58104">
    <property type="entry name" value="Methyl-accepting chemotaxis protein (MCP) signaling domain"/>
    <property type="match status" value="1"/>
</dbReference>
<proteinExistence type="inferred from homology"/>
<dbReference type="SMART" id="SM01049">
    <property type="entry name" value="Cache_2"/>
    <property type="match status" value="1"/>
</dbReference>
<sequence>MSKQEGLAKKTKGYRSVGRSIMMMNLVIVIIVSVVVSAISIISLNVSFKRSMDVYHKAKLDGYKREIVSETQSAISIVQKDYDDYRHGDLTEEQAKKEAEEDIKRFRYRDDQSGYFWIDDLDYNLVMHPILTEQQGKNRKNLQDKKGNMIIQMIRKSCTSSKKGGFNEFYFTKADGKTVAPKLAYSQLFEPWGWMLSTGNYTDDMNKEMAATEKSLSSLNRIMTLVTFIVMAICIVVSGFLSYALGKKTVAPLTNIQKFAQRMAKGDLRESIEVKTKNEFGDTGRGLNEAQKNMENMILRASNACESLKKSIEEFSNNFSSMSDAISNVSSAVNDIAENNTDQAKAAADAVSEIETLSGNIDDSSSNVAALDSNASDMMECSKESKNTLQELVEKNKATMDDIQTMSAQTQQTSDSVAKIAEAANLISDIASQTNLLSLNASIEAARAGEAGRGFAVVAEEIGNLANQSDESAKTINSIVEELVKNSTQQVEIMKRMQSVSQEQVDAFNRTRETFVRLETSLDNCSTSADSISENIHTMEGERDRIKNNIESLNDDATDNAASTEETSSMAAELESEVNKSRELIKDLEDQLTVLNEAMSIFKV</sequence>